<protein>
    <recommendedName>
        <fullName evidence="3">Thiol-disulfide oxidoreductase DCC</fullName>
    </recommendedName>
</protein>
<dbReference type="Proteomes" id="UP001152484">
    <property type="component" value="Unassembled WGS sequence"/>
</dbReference>
<organism evidence="1 2">
    <name type="scientific">Cuscuta europaea</name>
    <name type="common">European dodder</name>
    <dbReference type="NCBI Taxonomy" id="41803"/>
    <lineage>
        <taxon>Eukaryota</taxon>
        <taxon>Viridiplantae</taxon>
        <taxon>Streptophyta</taxon>
        <taxon>Embryophyta</taxon>
        <taxon>Tracheophyta</taxon>
        <taxon>Spermatophyta</taxon>
        <taxon>Magnoliopsida</taxon>
        <taxon>eudicotyledons</taxon>
        <taxon>Gunneridae</taxon>
        <taxon>Pentapetalae</taxon>
        <taxon>asterids</taxon>
        <taxon>lamiids</taxon>
        <taxon>Solanales</taxon>
        <taxon>Convolvulaceae</taxon>
        <taxon>Cuscuteae</taxon>
        <taxon>Cuscuta</taxon>
        <taxon>Cuscuta subgen. Cuscuta</taxon>
    </lineage>
</organism>
<dbReference type="EMBL" id="CAMAPE010000030">
    <property type="protein sequence ID" value="CAH9093155.1"/>
    <property type="molecule type" value="Genomic_DNA"/>
</dbReference>
<dbReference type="PANTHER" id="PTHR33639:SF1">
    <property type="entry name" value="T23E23.25"/>
    <property type="match status" value="1"/>
</dbReference>
<dbReference type="Pfam" id="PF04134">
    <property type="entry name" value="DCC1-like"/>
    <property type="match status" value="1"/>
</dbReference>
<dbReference type="InterPro" id="IPR007263">
    <property type="entry name" value="DCC1-like"/>
</dbReference>
<dbReference type="InterPro" id="IPR052927">
    <property type="entry name" value="DCC_oxidoreductase"/>
</dbReference>
<keyword evidence="2" id="KW-1185">Reference proteome</keyword>
<gene>
    <name evidence="1" type="ORF">CEURO_LOCUS12242</name>
</gene>
<dbReference type="GO" id="GO:0015035">
    <property type="term" value="F:protein-disulfide reductase activity"/>
    <property type="evidence" value="ECO:0007669"/>
    <property type="project" value="InterPro"/>
</dbReference>
<dbReference type="OrthoDB" id="1921868at2759"/>
<reference evidence="1" key="1">
    <citation type="submission" date="2022-07" db="EMBL/GenBank/DDBJ databases">
        <authorList>
            <person name="Macas J."/>
            <person name="Novak P."/>
            <person name="Neumann P."/>
        </authorList>
    </citation>
    <scope>NUCLEOTIDE SEQUENCE</scope>
</reference>
<proteinExistence type="predicted"/>
<evidence type="ECO:0000313" key="1">
    <source>
        <dbReference type="EMBL" id="CAH9093155.1"/>
    </source>
</evidence>
<comment type="caution">
    <text evidence="1">The sequence shown here is derived from an EMBL/GenBank/DDBJ whole genome shotgun (WGS) entry which is preliminary data.</text>
</comment>
<dbReference type="AlphaFoldDB" id="A0A9P0ZAH3"/>
<evidence type="ECO:0008006" key="3">
    <source>
        <dbReference type="Google" id="ProtNLM"/>
    </source>
</evidence>
<sequence>MARIGVRNLASLAGRSLSSFPRRPLSLCSFSTKQLTPPPASKAGIVSSSTAAGLVEDLLFDDVVSRPSKSDTVPTPLQPGVVVYDGVCHLCHKGVKWVIEADKDRKIKFCCLQSKAAEPYMSLCGVDRNDVLRRFLFIEGPGLYYQGSTAALKVLYHLPWPYPALSAFMVIPTPLRDAVYDYVAKRRYDWFGKDEDCLVLQEKELLDRFIDAEELLKRHRSS</sequence>
<accession>A0A9P0ZAH3</accession>
<name>A0A9P0ZAH3_CUSEU</name>
<dbReference type="PANTHER" id="PTHR33639">
    <property type="entry name" value="THIOL-DISULFIDE OXIDOREDUCTASE DCC"/>
    <property type="match status" value="1"/>
</dbReference>
<evidence type="ECO:0000313" key="2">
    <source>
        <dbReference type="Proteomes" id="UP001152484"/>
    </source>
</evidence>